<feature type="compositionally biased region" description="Basic and acidic residues" evidence="1">
    <location>
        <begin position="598"/>
        <end position="616"/>
    </location>
</feature>
<accession>A0AAV9JHL1</accession>
<feature type="compositionally biased region" description="Polar residues" evidence="1">
    <location>
        <begin position="370"/>
        <end position="383"/>
    </location>
</feature>
<evidence type="ECO:0000256" key="1">
    <source>
        <dbReference type="SAM" id="MobiDB-lite"/>
    </source>
</evidence>
<feature type="compositionally biased region" description="Acidic residues" evidence="1">
    <location>
        <begin position="677"/>
        <end position="698"/>
    </location>
</feature>
<comment type="caution">
    <text evidence="2">The sequence shown here is derived from an EMBL/GenBank/DDBJ whole genome shotgun (WGS) entry which is preliminary data.</text>
</comment>
<evidence type="ECO:0000313" key="2">
    <source>
        <dbReference type="EMBL" id="KAK4544672.1"/>
    </source>
</evidence>
<feature type="region of interest" description="Disordered" evidence="1">
    <location>
        <begin position="354"/>
        <end position="383"/>
    </location>
</feature>
<feature type="compositionally biased region" description="Low complexity" evidence="1">
    <location>
        <begin position="722"/>
        <end position="731"/>
    </location>
</feature>
<dbReference type="Proteomes" id="UP001324427">
    <property type="component" value="Unassembled WGS sequence"/>
</dbReference>
<gene>
    <name evidence="2" type="ORF">LTR36_003921</name>
</gene>
<feature type="compositionally biased region" description="Low complexity" evidence="1">
    <location>
        <begin position="10"/>
        <end position="23"/>
    </location>
</feature>
<dbReference type="AlphaFoldDB" id="A0AAV9JHL1"/>
<keyword evidence="3" id="KW-1185">Reference proteome</keyword>
<feature type="compositionally biased region" description="Gly residues" evidence="1">
    <location>
        <begin position="732"/>
        <end position="744"/>
    </location>
</feature>
<reference evidence="2 3" key="1">
    <citation type="submission" date="2021-11" db="EMBL/GenBank/DDBJ databases">
        <title>Black yeast isolated from Biological Soil Crust.</title>
        <authorList>
            <person name="Kurbessoian T."/>
        </authorList>
    </citation>
    <scope>NUCLEOTIDE SEQUENCE [LARGE SCALE GENOMIC DNA]</scope>
    <source>
        <strain evidence="2 3">CCFEE 5522</strain>
    </source>
</reference>
<feature type="compositionally biased region" description="Polar residues" evidence="1">
    <location>
        <begin position="218"/>
        <end position="236"/>
    </location>
</feature>
<organism evidence="2 3">
    <name type="scientific">Oleoguttula mirabilis</name>
    <dbReference type="NCBI Taxonomy" id="1507867"/>
    <lineage>
        <taxon>Eukaryota</taxon>
        <taxon>Fungi</taxon>
        <taxon>Dikarya</taxon>
        <taxon>Ascomycota</taxon>
        <taxon>Pezizomycotina</taxon>
        <taxon>Dothideomycetes</taxon>
        <taxon>Dothideomycetidae</taxon>
        <taxon>Mycosphaerellales</taxon>
        <taxon>Teratosphaeriaceae</taxon>
        <taxon>Oleoguttula</taxon>
    </lineage>
</organism>
<feature type="region of interest" description="Disordered" evidence="1">
    <location>
        <begin position="442"/>
        <end position="552"/>
    </location>
</feature>
<feature type="compositionally biased region" description="Pro residues" evidence="1">
    <location>
        <begin position="503"/>
        <end position="534"/>
    </location>
</feature>
<dbReference type="EMBL" id="JAVFHQ010000023">
    <property type="protein sequence ID" value="KAK4544672.1"/>
    <property type="molecule type" value="Genomic_DNA"/>
</dbReference>
<feature type="compositionally biased region" description="Basic residues" evidence="1">
    <location>
        <begin position="617"/>
        <end position="627"/>
    </location>
</feature>
<feature type="region of interest" description="Disordered" evidence="1">
    <location>
        <begin position="1"/>
        <end position="139"/>
    </location>
</feature>
<protein>
    <submittedName>
        <fullName evidence="2">Uncharacterized protein</fullName>
    </submittedName>
</protein>
<proteinExistence type="predicted"/>
<feature type="region of interest" description="Disordered" evidence="1">
    <location>
        <begin position="181"/>
        <end position="340"/>
    </location>
</feature>
<feature type="compositionally biased region" description="Gly residues" evidence="1">
    <location>
        <begin position="490"/>
        <end position="501"/>
    </location>
</feature>
<feature type="compositionally biased region" description="Polar residues" evidence="1">
    <location>
        <begin position="477"/>
        <end position="488"/>
    </location>
</feature>
<feature type="compositionally biased region" description="Low complexity" evidence="1">
    <location>
        <begin position="631"/>
        <end position="667"/>
    </location>
</feature>
<sequence>MATAEYGSTPFARSPSASLPRSPDTASPLYPERAIRPLPRSRLKSKLSPDQANHIVYPPDPPPMSPTLQFSGPQEQEHGSGNGNGNGDERGLMQHGGSRDAYQPVHPSQHHAAPVHDHHHCTCGEDGGSEDDEAEFDHPDYRYQGYAGAVGTPTPSAPLAGLVNGGSKRVDNIQRRLLELGKAGGLPPPAGSVASSADGYESFENTSNKKKRKIPLSSALSMPTASLPSVHQSQLSAEMASMGISGQTDGAMDDGVNGGPVVGQQQVHATPGQPATPSSGTGISGAGRGRYGRQNGWRNGERKGTVVSLSGGPPYPNRTPTRAGDVKNGGADPNGIDSATGGIISQAIKSAAEQGPLTPPKANGKESPASLLQSASANSTTTPAKTQFTFACESESGPKMEQQVQAQQQAIQAQAAYASPSAHAGYGNATYGAQMPGAYPMPVGTPNSAPLPHTIPSRPSQNGHAPGQALPPGGKGMSTQGTQTTPSLRQGGGPAAGGNGAGRPPPPPSGNPNGPPLPPGQNGGPPGPGAPLPAKPKTRRKPSKEYALAARQRQLQQEYTNYHHRPTKDNMWICEFCEYEDIFGVPPVAMIRSYEIKDRAERKKAAEKRRLLEKAKMKGRKGKKGKGKGGNNNNSGNNAAAAAPAPLPANGGVAHGNPNAMPNGGANYDANQLPPPEGEEYYDDEEEYGDEEYGDEYEPVGSAHGHPPDDGGGYYPPPPVSTPAALTPTAGAGAGGGPLGAASA</sequence>
<feature type="compositionally biased region" description="Basic and acidic residues" evidence="1">
    <location>
        <begin position="114"/>
        <end position="123"/>
    </location>
</feature>
<name>A0AAV9JHL1_9PEZI</name>
<feature type="region of interest" description="Disordered" evidence="1">
    <location>
        <begin position="598"/>
        <end position="744"/>
    </location>
</feature>
<evidence type="ECO:0000313" key="3">
    <source>
        <dbReference type="Proteomes" id="UP001324427"/>
    </source>
</evidence>